<dbReference type="AlphaFoldDB" id="A0AA40VRZ7"/>
<evidence type="ECO:0000313" key="4">
    <source>
        <dbReference type="Proteomes" id="UP001165986"/>
    </source>
</evidence>
<comment type="caution">
    <text evidence="3">The sequence shown here is derived from an EMBL/GenBank/DDBJ whole genome shotgun (WGS) entry which is preliminary data.</text>
</comment>
<keyword evidence="1" id="KW-1133">Transmembrane helix</keyword>
<dbReference type="EMBL" id="VJXY01000019">
    <property type="protein sequence ID" value="MBD6617669.1"/>
    <property type="molecule type" value="Genomic_DNA"/>
</dbReference>
<organism evidence="3 4">
    <name type="scientific">Komarekiella delphini-convector SJRDD-AB1</name>
    <dbReference type="NCBI Taxonomy" id="2593771"/>
    <lineage>
        <taxon>Bacteria</taxon>
        <taxon>Bacillati</taxon>
        <taxon>Cyanobacteriota</taxon>
        <taxon>Cyanophyceae</taxon>
        <taxon>Nostocales</taxon>
        <taxon>Nostocaceae</taxon>
        <taxon>Komarekiella</taxon>
        <taxon>Komarekiella delphini-convector</taxon>
    </lineage>
</organism>
<feature type="transmembrane region" description="Helical" evidence="1">
    <location>
        <begin position="50"/>
        <end position="69"/>
    </location>
</feature>
<reference evidence="3" key="1">
    <citation type="submission" date="2019-07" db="EMBL/GenBank/DDBJ databases">
        <title>Toxilogical consequences of a new and cryptic species of cyanobacteria (Komarekiella delphini-convector) recovered from the epidermis of a bottlenose dolphin and 1500 ft. in the air.</title>
        <authorList>
            <person name="Brown A.O."/>
            <person name="Dvorak P."/>
            <person name="Villanueva C.D."/>
            <person name="Foss A.J."/>
            <person name="Garvey A.D."/>
            <person name="Gibson Q.A."/>
            <person name="Johansen J.R."/>
            <person name="Casamatta D.A."/>
        </authorList>
    </citation>
    <scope>NUCLEOTIDE SEQUENCE</scope>
    <source>
        <strain evidence="3">SJRDD-AB1</strain>
    </source>
</reference>
<accession>A0AA40VRZ7</accession>
<keyword evidence="1" id="KW-0472">Membrane</keyword>
<dbReference type="Proteomes" id="UP001165986">
    <property type="component" value="Unassembled WGS sequence"/>
</dbReference>
<proteinExistence type="predicted"/>
<protein>
    <submittedName>
        <fullName evidence="3">Uncharacterized protein</fullName>
    </submittedName>
</protein>
<evidence type="ECO:0000313" key="3">
    <source>
        <dbReference type="EMBL" id="MBD6617669.1"/>
    </source>
</evidence>
<keyword evidence="1" id="KW-0812">Transmembrane</keyword>
<evidence type="ECO:0000256" key="1">
    <source>
        <dbReference type="SAM" id="Phobius"/>
    </source>
</evidence>
<feature type="signal peptide" evidence="2">
    <location>
        <begin position="1"/>
        <end position="26"/>
    </location>
</feature>
<name>A0AA40VRZ7_9NOST</name>
<sequence>MFSKKTLWGSLTALVLLTGTSGVALAEMSASSSEQTSQFRRIEQPLGLKVGVAMLGFALIGLELWWFLLPENPKS</sequence>
<gene>
    <name evidence="3" type="ORF">FNW02_18000</name>
</gene>
<evidence type="ECO:0000256" key="2">
    <source>
        <dbReference type="SAM" id="SignalP"/>
    </source>
</evidence>
<feature type="chain" id="PRO_5041426994" evidence="2">
    <location>
        <begin position="27"/>
        <end position="75"/>
    </location>
</feature>
<dbReference type="RefSeq" id="WP_191758889.1">
    <property type="nucleotide sequence ID" value="NZ_VJXY01000019.1"/>
</dbReference>
<keyword evidence="4" id="KW-1185">Reference proteome</keyword>
<keyword evidence="2" id="KW-0732">Signal</keyword>